<dbReference type="RefSeq" id="WP_148771081.1">
    <property type="nucleotide sequence ID" value="NZ_VSSS01000011.1"/>
</dbReference>
<dbReference type="Proteomes" id="UP000324758">
    <property type="component" value="Unassembled WGS sequence"/>
</dbReference>
<evidence type="ECO:0000313" key="3">
    <source>
        <dbReference type="Proteomes" id="UP000324758"/>
    </source>
</evidence>
<feature type="chain" id="PRO_5023042217" description="General secretion pathway protein GspN" evidence="1">
    <location>
        <begin position="25"/>
        <end position="213"/>
    </location>
</feature>
<comment type="caution">
    <text evidence="2">The sequence shown here is derived from an EMBL/GenBank/DDBJ whole genome shotgun (WGS) entry which is preliminary data.</text>
</comment>
<proteinExistence type="predicted"/>
<evidence type="ECO:0000313" key="2">
    <source>
        <dbReference type="EMBL" id="TYL98602.1"/>
    </source>
</evidence>
<feature type="signal peptide" evidence="1">
    <location>
        <begin position="1"/>
        <end position="24"/>
    </location>
</feature>
<keyword evidence="3" id="KW-1185">Reference proteome</keyword>
<dbReference type="OrthoDB" id="8366079at2"/>
<dbReference type="EMBL" id="VSSS01000011">
    <property type="protein sequence ID" value="TYL98602.1"/>
    <property type="molecule type" value="Genomic_DNA"/>
</dbReference>
<gene>
    <name evidence="2" type="ORF">FXB40_04905</name>
</gene>
<protein>
    <recommendedName>
        <fullName evidence="4">General secretion pathway protein GspN</fullName>
    </recommendedName>
</protein>
<sequence length="213" mass="23018">MPKLTWFLFLVSALCVLASNAALTADNFDDEAARGAGALAMPSLEVSTTASVRVPSAPAEQPSGPARRGNPLWEIPFEILSGTRDRPVFSPSRRPPPVAVTEVAVAKPPPPKPTQEERPPQLLLVGTVSGDDRRFGIFVDQTSKAALRLRIGEEYQGWRLRAVQGREATFARDQQTIVLNFSEPGTVAPMASRVEVAAVASPTDEPRPPHVHR</sequence>
<keyword evidence="1" id="KW-0732">Signal</keyword>
<evidence type="ECO:0008006" key="4">
    <source>
        <dbReference type="Google" id="ProtNLM"/>
    </source>
</evidence>
<dbReference type="AlphaFoldDB" id="A0A5D3KQ77"/>
<accession>A0A5D3KQ77</accession>
<reference evidence="2 3" key="1">
    <citation type="submission" date="2019-08" db="EMBL/GenBank/DDBJ databases">
        <title>Bradyrhizobium hipponensis sp. nov., a rhizobium isolated from a Lupinus angustifolius root nodule in Tunisia.</title>
        <authorList>
            <person name="Off K."/>
            <person name="Rejili M."/>
            <person name="Mars M."/>
            <person name="Brachmann A."/>
            <person name="Marin M."/>
        </authorList>
    </citation>
    <scope>NUCLEOTIDE SEQUENCE [LARGE SCALE GENOMIC DNA]</scope>
    <source>
        <strain evidence="2 3">CTAW71</strain>
    </source>
</reference>
<evidence type="ECO:0000256" key="1">
    <source>
        <dbReference type="SAM" id="SignalP"/>
    </source>
</evidence>
<name>A0A5D3KQ77_9BRAD</name>
<organism evidence="2 3">
    <name type="scientific">Bradyrhizobium rifense</name>
    <dbReference type="NCBI Taxonomy" id="515499"/>
    <lineage>
        <taxon>Bacteria</taxon>
        <taxon>Pseudomonadati</taxon>
        <taxon>Pseudomonadota</taxon>
        <taxon>Alphaproteobacteria</taxon>
        <taxon>Hyphomicrobiales</taxon>
        <taxon>Nitrobacteraceae</taxon>
        <taxon>Bradyrhizobium</taxon>
    </lineage>
</organism>